<dbReference type="Proteomes" id="UP001056455">
    <property type="component" value="Chromosome"/>
</dbReference>
<gene>
    <name evidence="2" type="ORF">NF556_06860</name>
</gene>
<dbReference type="EMBL" id="CP099489">
    <property type="protein sequence ID" value="USQ81362.1"/>
    <property type="molecule type" value="Genomic_DNA"/>
</dbReference>
<evidence type="ECO:0000256" key="1">
    <source>
        <dbReference type="SAM" id="SignalP"/>
    </source>
</evidence>
<reference evidence="2" key="1">
    <citation type="submission" date="2022-06" db="EMBL/GenBank/DDBJ databases">
        <title>Ornithinimicrobium HY1793.</title>
        <authorList>
            <person name="Huang Y."/>
        </authorList>
    </citation>
    <scope>NUCLEOTIDE SEQUENCE</scope>
    <source>
        <strain evidence="2">HY1793</strain>
    </source>
</reference>
<feature type="chain" id="PRO_5045661259" evidence="1">
    <location>
        <begin position="23"/>
        <end position="51"/>
    </location>
</feature>
<sequence>MSVPARLGLYGAALVVVFGASAAVASAVVPEETVSSWTQQVEDISQEDTDH</sequence>
<keyword evidence="1" id="KW-0732">Signal</keyword>
<proteinExistence type="predicted"/>
<evidence type="ECO:0000313" key="3">
    <source>
        <dbReference type="Proteomes" id="UP001056455"/>
    </source>
</evidence>
<accession>A0ABY4YXM9</accession>
<name>A0ABY4YXM9_9MICO</name>
<dbReference type="RefSeq" id="WP_252594788.1">
    <property type="nucleotide sequence ID" value="NZ_CP099489.1"/>
</dbReference>
<organism evidence="2 3">
    <name type="scientific">Ornithinimicrobium faecis</name>
    <dbReference type="NCBI Taxonomy" id="2934158"/>
    <lineage>
        <taxon>Bacteria</taxon>
        <taxon>Bacillati</taxon>
        <taxon>Actinomycetota</taxon>
        <taxon>Actinomycetes</taxon>
        <taxon>Micrococcales</taxon>
        <taxon>Ornithinimicrobiaceae</taxon>
        <taxon>Ornithinimicrobium</taxon>
    </lineage>
</organism>
<keyword evidence="3" id="KW-1185">Reference proteome</keyword>
<feature type="signal peptide" evidence="1">
    <location>
        <begin position="1"/>
        <end position="22"/>
    </location>
</feature>
<protein>
    <submittedName>
        <fullName evidence="2">Uncharacterized protein</fullName>
    </submittedName>
</protein>
<evidence type="ECO:0000313" key="2">
    <source>
        <dbReference type="EMBL" id="USQ81362.1"/>
    </source>
</evidence>